<reference evidence="2" key="2">
    <citation type="submission" date="2020-05" db="UniProtKB">
        <authorList>
            <consortium name="EnsemblMetazoa"/>
        </authorList>
    </citation>
    <scope>IDENTIFICATION</scope>
</reference>
<proteinExistence type="predicted"/>
<dbReference type="Proteomes" id="UP000030765">
    <property type="component" value="Unassembled WGS sequence"/>
</dbReference>
<protein>
    <submittedName>
        <fullName evidence="1 2">Alpha/beta hydrolase</fullName>
    </submittedName>
</protein>
<dbReference type="GO" id="GO:0016787">
    <property type="term" value="F:hydrolase activity"/>
    <property type="evidence" value="ECO:0007669"/>
    <property type="project" value="UniProtKB-KW"/>
</dbReference>
<keyword evidence="1" id="KW-0378">Hydrolase</keyword>
<keyword evidence="3" id="KW-1185">Reference proteome</keyword>
<evidence type="ECO:0000313" key="1">
    <source>
        <dbReference type="EMBL" id="KFB45920.1"/>
    </source>
</evidence>
<dbReference type="EnsemblMetazoa" id="ASIC013883-RA">
    <property type="protein sequence ID" value="ASIC013883-PA"/>
    <property type="gene ID" value="ASIC013883"/>
</dbReference>
<gene>
    <name evidence="1" type="ORF">ZHAS_00013883</name>
</gene>
<name>A0A084W6S6_ANOSI</name>
<dbReference type="EMBL" id="KE525310">
    <property type="protein sequence ID" value="KFB45920.1"/>
    <property type="molecule type" value="Genomic_DNA"/>
</dbReference>
<evidence type="ECO:0000313" key="3">
    <source>
        <dbReference type="Proteomes" id="UP000030765"/>
    </source>
</evidence>
<organism evidence="1">
    <name type="scientific">Anopheles sinensis</name>
    <name type="common">Mosquito</name>
    <dbReference type="NCBI Taxonomy" id="74873"/>
    <lineage>
        <taxon>Eukaryota</taxon>
        <taxon>Metazoa</taxon>
        <taxon>Ecdysozoa</taxon>
        <taxon>Arthropoda</taxon>
        <taxon>Hexapoda</taxon>
        <taxon>Insecta</taxon>
        <taxon>Pterygota</taxon>
        <taxon>Neoptera</taxon>
        <taxon>Endopterygota</taxon>
        <taxon>Diptera</taxon>
        <taxon>Nematocera</taxon>
        <taxon>Culicoidea</taxon>
        <taxon>Culicidae</taxon>
        <taxon>Anophelinae</taxon>
        <taxon>Anopheles</taxon>
    </lineage>
</organism>
<evidence type="ECO:0000313" key="2">
    <source>
        <dbReference type="EnsemblMetazoa" id="ASIC013883-PA"/>
    </source>
</evidence>
<dbReference type="AlphaFoldDB" id="A0A084W6S6"/>
<reference evidence="1 3" key="1">
    <citation type="journal article" date="2014" name="BMC Genomics">
        <title>Genome sequence of Anopheles sinensis provides insight into genetics basis of mosquito competence for malaria parasites.</title>
        <authorList>
            <person name="Zhou D."/>
            <person name="Zhang D."/>
            <person name="Ding G."/>
            <person name="Shi L."/>
            <person name="Hou Q."/>
            <person name="Ye Y."/>
            <person name="Xu Y."/>
            <person name="Zhou H."/>
            <person name="Xiong C."/>
            <person name="Li S."/>
            <person name="Yu J."/>
            <person name="Hong S."/>
            <person name="Yu X."/>
            <person name="Zou P."/>
            <person name="Chen C."/>
            <person name="Chang X."/>
            <person name="Wang W."/>
            <person name="Lv Y."/>
            <person name="Sun Y."/>
            <person name="Ma L."/>
            <person name="Shen B."/>
            <person name="Zhu C."/>
        </authorList>
    </citation>
    <scope>NUCLEOTIDE SEQUENCE [LARGE SCALE GENOMIC DNA]</scope>
</reference>
<dbReference type="VEuPathDB" id="VectorBase:ASIC013883"/>
<sequence>MNDPTGGKADPSISIHLRGGAIAAEVAGKEIICKHTTQSIPANCFAAWLSLASTMLTIYRTVCPYFRAPSGDAVEGDYFMSLVPIFDPFRMRPHSVVC</sequence>
<accession>A0A084W6S6</accession>
<dbReference type="EMBL" id="ATLV01020936">
    <property type="status" value="NOT_ANNOTATED_CDS"/>
    <property type="molecule type" value="Genomic_DNA"/>
</dbReference>